<evidence type="ECO:0000313" key="2">
    <source>
        <dbReference type="EMBL" id="GMF44556.1"/>
    </source>
</evidence>
<reference evidence="2" key="1">
    <citation type="submission" date="2023-04" db="EMBL/GenBank/DDBJ databases">
        <title>Phytophthora fragariaefolia NBRC 109709.</title>
        <authorList>
            <person name="Ichikawa N."/>
            <person name="Sato H."/>
            <person name="Tonouchi N."/>
        </authorList>
    </citation>
    <scope>NUCLEOTIDE SEQUENCE</scope>
    <source>
        <strain evidence="2">NBRC 109709</strain>
    </source>
</reference>
<feature type="region of interest" description="Disordered" evidence="1">
    <location>
        <begin position="1"/>
        <end position="100"/>
    </location>
</feature>
<proteinExistence type="predicted"/>
<feature type="region of interest" description="Disordered" evidence="1">
    <location>
        <begin position="373"/>
        <end position="493"/>
    </location>
</feature>
<feature type="compositionally biased region" description="Low complexity" evidence="1">
    <location>
        <begin position="121"/>
        <end position="138"/>
    </location>
</feature>
<feature type="compositionally biased region" description="Low complexity" evidence="1">
    <location>
        <begin position="534"/>
        <end position="553"/>
    </location>
</feature>
<feature type="region of interest" description="Disordered" evidence="1">
    <location>
        <begin position="1002"/>
        <end position="1028"/>
    </location>
</feature>
<feature type="compositionally biased region" description="Low complexity" evidence="1">
    <location>
        <begin position="69"/>
        <end position="81"/>
    </location>
</feature>
<feature type="region of interest" description="Disordered" evidence="1">
    <location>
        <begin position="519"/>
        <end position="563"/>
    </location>
</feature>
<keyword evidence="3" id="KW-1185">Reference proteome</keyword>
<feature type="region of interest" description="Disordered" evidence="1">
    <location>
        <begin position="642"/>
        <end position="697"/>
    </location>
</feature>
<feature type="compositionally biased region" description="Polar residues" evidence="1">
    <location>
        <begin position="660"/>
        <end position="673"/>
    </location>
</feature>
<feature type="compositionally biased region" description="Low complexity" evidence="1">
    <location>
        <begin position="855"/>
        <end position="872"/>
    </location>
</feature>
<feature type="region of interest" description="Disordered" evidence="1">
    <location>
        <begin position="590"/>
        <end position="612"/>
    </location>
</feature>
<feature type="compositionally biased region" description="Polar residues" evidence="1">
    <location>
        <begin position="30"/>
        <end position="45"/>
    </location>
</feature>
<protein>
    <submittedName>
        <fullName evidence="2">Unnamed protein product</fullName>
    </submittedName>
</protein>
<dbReference type="EMBL" id="BSXT01001702">
    <property type="protein sequence ID" value="GMF44556.1"/>
    <property type="molecule type" value="Genomic_DNA"/>
</dbReference>
<comment type="caution">
    <text evidence="2">The sequence shown here is derived from an EMBL/GenBank/DDBJ whole genome shotgun (WGS) entry which is preliminary data.</text>
</comment>
<evidence type="ECO:0000313" key="3">
    <source>
        <dbReference type="Proteomes" id="UP001165121"/>
    </source>
</evidence>
<feature type="compositionally biased region" description="Low complexity" evidence="1">
    <location>
        <begin position="8"/>
        <end position="19"/>
    </location>
</feature>
<accession>A0A9W6XSU0</accession>
<gene>
    <name evidence="2" type="ORF">Pfra01_001557000</name>
</gene>
<evidence type="ECO:0000256" key="1">
    <source>
        <dbReference type="SAM" id="MobiDB-lite"/>
    </source>
</evidence>
<dbReference type="AlphaFoldDB" id="A0A9W6XSU0"/>
<name>A0A9W6XSU0_9STRA</name>
<feature type="compositionally biased region" description="Low complexity" evidence="1">
    <location>
        <begin position="379"/>
        <end position="396"/>
    </location>
</feature>
<organism evidence="2 3">
    <name type="scientific">Phytophthora fragariaefolia</name>
    <dbReference type="NCBI Taxonomy" id="1490495"/>
    <lineage>
        <taxon>Eukaryota</taxon>
        <taxon>Sar</taxon>
        <taxon>Stramenopiles</taxon>
        <taxon>Oomycota</taxon>
        <taxon>Peronosporomycetes</taxon>
        <taxon>Peronosporales</taxon>
        <taxon>Peronosporaceae</taxon>
        <taxon>Phytophthora</taxon>
    </lineage>
</organism>
<feature type="compositionally biased region" description="Low complexity" evidence="1">
    <location>
        <begin position="646"/>
        <end position="659"/>
    </location>
</feature>
<feature type="compositionally biased region" description="Low complexity" evidence="1">
    <location>
        <begin position="469"/>
        <end position="493"/>
    </location>
</feature>
<feature type="compositionally biased region" description="Low complexity" evidence="1">
    <location>
        <begin position="1002"/>
        <end position="1016"/>
    </location>
</feature>
<sequence length="1054" mass="107925">MARGQSPLARAQARALRALGVDTSPPAASPETSVSVMAPPTSSTRAGGDSPLRPPPAGVAEVSAPSPPTTASTGDASGTSSEPSLARPVDALSPVLGAAPRSAADAPEAALGADLADSQLQGSVSSSGASGDGARSAAHAPENSSVALGASRFSSVRWEDSDDIVTTGTDRTVRQVQESKQSHFLALARLVVDLKRRPPLRTDFELDQRLEAAGSLSGVVDASLARLLLGTKLRREVDLRLKAERLWNQASHERNAAFENLRCIRLVRADAARQLVPTLRWNRALKLPRSSSSAAVVSTSHWRVLTVIRHDREQDKAGISSYAAQLRQLREYLEQSDRQSSVSGGASPASASVIPAAFVTFLEELGALQLAIPPPPATSGSSEGSGLAPPASSGSLDEAGAKSGSSTSLAVDSDGSDDSGPIVPSALHKGKGKRLAKSSAKLQRAPPTPKKKQRLGRPSVDLKARKAAKQAASAVVSSSGPPQSVPSSLSAASLPASSAPISGIAVSADSDVLSFAPIPSGSDPPFSPIPRTPASPASSTASTVSLPSTPVVSRGITPGTEASIPVEIDDDGGLGADGAASDAAVAPGGVFSSPVVSQPRHGGRPTRATSTTAGLRSMVAAENEAAPDALVLGLATPSRMPAATQASVASPASLGASSSGQHPHGSNPSSSCGGHSDASASFDLARPDSGNSHTVHDAQNSVYGFRACDRYSGSNPRPAASGTGITEASRLANPLLEPAFTAPGAQEAWCEILNARIPQPIASDRVTECSIAGIQAFADWEDPLHPWQRLRARLPESPCTFGAEDFMPDKPISIRASGLAIVVKLWRQFTGRPVGRPSTRTSTLPSGSMPTGFRSLLTSNGSSSSLTGSGQTHPSTWRRKQHGGLTTKLGTCVLIASGSRFPSGSGSGTLTWAPSTAAWTAEVVDLDTRQPWRNCWVGLPAENPFNTTFGPCNPLVPLFVPEGSTREEVGAAIVVSPALRQSHVTAPWVQAFSDARAQAAADASAAADSPSDASSARTPIPAADQADHQAELGATAPAQATLDVLADLATTAEI</sequence>
<feature type="region of interest" description="Disordered" evidence="1">
    <location>
        <begin position="121"/>
        <end position="144"/>
    </location>
</feature>
<feature type="compositionally biased region" description="Polar residues" evidence="1">
    <location>
        <begin position="838"/>
        <end position="849"/>
    </location>
</feature>
<dbReference type="Proteomes" id="UP001165121">
    <property type="component" value="Unassembled WGS sequence"/>
</dbReference>
<feature type="region of interest" description="Disordered" evidence="1">
    <location>
        <begin position="834"/>
        <end position="882"/>
    </location>
</feature>